<dbReference type="PROSITE" id="PS50937">
    <property type="entry name" value="HTH_MERR_2"/>
    <property type="match status" value="1"/>
</dbReference>
<dbReference type="Proteomes" id="UP001458946">
    <property type="component" value="Unassembled WGS sequence"/>
</dbReference>
<proteinExistence type="predicted"/>
<organism evidence="3 4">
    <name type="scientific">Deinococcus xinjiangensis</name>
    <dbReference type="NCBI Taxonomy" id="457454"/>
    <lineage>
        <taxon>Bacteria</taxon>
        <taxon>Thermotogati</taxon>
        <taxon>Deinococcota</taxon>
        <taxon>Deinococci</taxon>
        <taxon>Deinococcales</taxon>
        <taxon>Deinococcaceae</taxon>
        <taxon>Deinococcus</taxon>
    </lineage>
</organism>
<dbReference type="CDD" id="cd01107">
    <property type="entry name" value="HTH_BmrR"/>
    <property type="match status" value="1"/>
</dbReference>
<keyword evidence="4" id="KW-1185">Reference proteome</keyword>
<accession>A0ABP9VAC5</accession>
<dbReference type="InterPro" id="IPR047057">
    <property type="entry name" value="MerR_fam"/>
</dbReference>
<dbReference type="InterPro" id="IPR000551">
    <property type="entry name" value="MerR-type_HTH_dom"/>
</dbReference>
<dbReference type="InterPro" id="IPR009061">
    <property type="entry name" value="DNA-bd_dom_put_sf"/>
</dbReference>
<gene>
    <name evidence="3" type="ORF">Dxin01_01393</name>
</gene>
<evidence type="ECO:0000256" key="1">
    <source>
        <dbReference type="ARBA" id="ARBA00023125"/>
    </source>
</evidence>
<dbReference type="SUPFAM" id="SSF46955">
    <property type="entry name" value="Putative DNA-binding domain"/>
    <property type="match status" value="1"/>
</dbReference>
<evidence type="ECO:0000313" key="3">
    <source>
        <dbReference type="EMBL" id="GAA5501656.1"/>
    </source>
</evidence>
<evidence type="ECO:0000313" key="4">
    <source>
        <dbReference type="Proteomes" id="UP001458946"/>
    </source>
</evidence>
<dbReference type="PANTHER" id="PTHR30204:SF97">
    <property type="entry name" value="MERR FAMILY REGULATORY PROTEIN"/>
    <property type="match status" value="1"/>
</dbReference>
<feature type="domain" description="HTH merR-type" evidence="2">
    <location>
        <begin position="5"/>
        <end position="75"/>
    </location>
</feature>
<dbReference type="PANTHER" id="PTHR30204">
    <property type="entry name" value="REDOX-CYCLING DRUG-SENSING TRANSCRIPTIONAL ACTIVATOR SOXR"/>
    <property type="match status" value="1"/>
</dbReference>
<dbReference type="Gene3D" id="3.20.80.10">
    <property type="entry name" value="Regulatory factor, effector binding domain"/>
    <property type="match status" value="1"/>
</dbReference>
<evidence type="ECO:0000259" key="2">
    <source>
        <dbReference type="PROSITE" id="PS50937"/>
    </source>
</evidence>
<sequence length="275" mass="30225">MTDTELTISVFAAASRLSLKALRLYAELGLLPPQRVDPSNGYRYYSPAQLPEAHLIGLLRQLDLPLSDIRGVLDAPSPKRPELIRALWASAKAAHARRDELARYVLHKLQGETYMTAFDVQTRFVPAQQLATLTYRVTVGDLPHTIQQGIRALQATLTEHGAAFAGAPIVIYHGEVNADSDGPIEVCWPYSGTLKPTGELTLREEAAHHEAYVLLDKAQFEFPAILSAYDATCDYAKAHGKSGPLDCREVYPYDWDAAGEGDPVGEVAWPYTPAK</sequence>
<keyword evidence="1" id="KW-0238">DNA-binding</keyword>
<dbReference type="InterPro" id="IPR011256">
    <property type="entry name" value="Reg_factor_effector_dom_sf"/>
</dbReference>
<comment type="caution">
    <text evidence="3">The sequence shown here is derived from an EMBL/GenBank/DDBJ whole genome shotgun (WGS) entry which is preliminary data.</text>
</comment>
<dbReference type="Pfam" id="PF13411">
    <property type="entry name" value="MerR_1"/>
    <property type="match status" value="1"/>
</dbReference>
<protein>
    <recommendedName>
        <fullName evidence="2">HTH merR-type domain-containing protein</fullName>
    </recommendedName>
</protein>
<dbReference type="EMBL" id="BAABRN010000012">
    <property type="protein sequence ID" value="GAA5501656.1"/>
    <property type="molecule type" value="Genomic_DNA"/>
</dbReference>
<reference evidence="3 4" key="1">
    <citation type="submission" date="2024-02" db="EMBL/GenBank/DDBJ databases">
        <title>Deinococcus xinjiangensis NBRC 107630.</title>
        <authorList>
            <person name="Ichikawa N."/>
            <person name="Katano-Makiyama Y."/>
            <person name="Hidaka K."/>
        </authorList>
    </citation>
    <scope>NUCLEOTIDE SEQUENCE [LARGE SCALE GENOMIC DNA]</scope>
    <source>
        <strain evidence="3 4">NBRC 107630</strain>
    </source>
</reference>
<dbReference type="Gene3D" id="1.10.1660.10">
    <property type="match status" value="1"/>
</dbReference>
<dbReference type="RefSeq" id="WP_353541626.1">
    <property type="nucleotide sequence ID" value="NZ_BAABRN010000012.1"/>
</dbReference>
<name>A0ABP9VAC5_9DEIO</name>
<dbReference type="SMART" id="SM00422">
    <property type="entry name" value="HTH_MERR"/>
    <property type="match status" value="1"/>
</dbReference>